<dbReference type="Proteomes" id="UP000053766">
    <property type="component" value="Unassembled WGS sequence"/>
</dbReference>
<protein>
    <submittedName>
        <fullName evidence="1">Uncharacterized protein</fullName>
    </submittedName>
</protein>
<dbReference type="InterPro" id="IPR038765">
    <property type="entry name" value="Papain-like_cys_pep_sf"/>
</dbReference>
<dbReference type="EMBL" id="KN720936">
    <property type="protein sequence ID" value="KJH39750.1"/>
    <property type="molecule type" value="Genomic_DNA"/>
</dbReference>
<sequence length="106" mass="12181">MLAIFQWLSRDEIIATRRLIFCDTTVSYLQGRTNFECVTEIFRNYISSAVDVALLMAGRKNILDYVPFIRCENLPCQPNSTDCGCFTAMCAELLTTFIDWKVGFFI</sequence>
<dbReference type="AlphaFoldDB" id="A0A0D8X5E9"/>
<evidence type="ECO:0000313" key="1">
    <source>
        <dbReference type="EMBL" id="KJH39750.1"/>
    </source>
</evidence>
<dbReference type="SUPFAM" id="SSF54001">
    <property type="entry name" value="Cysteine proteinases"/>
    <property type="match status" value="1"/>
</dbReference>
<gene>
    <name evidence="1" type="ORF">DICVIV_14362</name>
</gene>
<keyword evidence="2" id="KW-1185">Reference proteome</keyword>
<dbReference type="STRING" id="29172.A0A0D8X5E9"/>
<accession>A0A0D8X5E9</accession>
<organism evidence="1 2">
    <name type="scientific">Dictyocaulus viviparus</name>
    <name type="common">Bovine lungworm</name>
    <dbReference type="NCBI Taxonomy" id="29172"/>
    <lineage>
        <taxon>Eukaryota</taxon>
        <taxon>Metazoa</taxon>
        <taxon>Ecdysozoa</taxon>
        <taxon>Nematoda</taxon>
        <taxon>Chromadorea</taxon>
        <taxon>Rhabditida</taxon>
        <taxon>Rhabditina</taxon>
        <taxon>Rhabditomorpha</taxon>
        <taxon>Strongyloidea</taxon>
        <taxon>Metastrongylidae</taxon>
        <taxon>Dictyocaulus</taxon>
    </lineage>
</organism>
<proteinExistence type="predicted"/>
<reference evidence="2" key="2">
    <citation type="journal article" date="2016" name="Sci. Rep.">
        <title>Dictyocaulus viviparus genome, variome and transcriptome elucidate lungworm biology and support future intervention.</title>
        <authorList>
            <person name="McNulty S.N."/>
            <person name="Strube C."/>
            <person name="Rosa B.A."/>
            <person name="Martin J.C."/>
            <person name="Tyagi R."/>
            <person name="Choi Y.J."/>
            <person name="Wang Q."/>
            <person name="Hallsworth Pepin K."/>
            <person name="Zhang X."/>
            <person name="Ozersky P."/>
            <person name="Wilson R.K."/>
            <person name="Sternberg P.W."/>
            <person name="Gasser R.B."/>
            <person name="Mitreva M."/>
        </authorList>
    </citation>
    <scope>NUCLEOTIDE SEQUENCE [LARGE SCALE GENOMIC DNA]</scope>
    <source>
        <strain evidence="2">HannoverDv2000</strain>
    </source>
</reference>
<evidence type="ECO:0000313" key="2">
    <source>
        <dbReference type="Proteomes" id="UP000053766"/>
    </source>
</evidence>
<reference evidence="1 2" key="1">
    <citation type="submission" date="2013-11" db="EMBL/GenBank/DDBJ databases">
        <title>Draft genome of the bovine lungworm Dictyocaulus viviparus.</title>
        <authorList>
            <person name="Mitreva M."/>
        </authorList>
    </citation>
    <scope>NUCLEOTIDE SEQUENCE [LARGE SCALE GENOMIC DNA]</scope>
    <source>
        <strain evidence="1 2">HannoverDv2000</strain>
    </source>
</reference>
<name>A0A0D8X5E9_DICVI</name>